<evidence type="ECO:0000313" key="1">
    <source>
        <dbReference type="EMBL" id="KRX11311.1"/>
    </source>
</evidence>
<feature type="non-terminal residue" evidence="1">
    <location>
        <position position="51"/>
    </location>
</feature>
<comment type="caution">
    <text evidence="1">The sequence shown here is derived from an EMBL/GenBank/DDBJ whole genome shotgun (WGS) entry which is preliminary data.</text>
</comment>
<dbReference type="AlphaFoldDB" id="A0A0V0R9Y0"/>
<reference evidence="1 2" key="1">
    <citation type="submission" date="2015-01" db="EMBL/GenBank/DDBJ databases">
        <title>Evolution of Trichinella species and genotypes.</title>
        <authorList>
            <person name="Korhonen P.K."/>
            <person name="Edoardo P."/>
            <person name="Giuseppe L.R."/>
            <person name="Gasser R.B."/>
        </authorList>
    </citation>
    <scope>NUCLEOTIDE SEQUENCE [LARGE SCALE GENOMIC DNA]</scope>
    <source>
        <strain evidence="1">ISS37</strain>
    </source>
</reference>
<name>A0A0V0R9Y0_9BILA</name>
<evidence type="ECO:0000313" key="2">
    <source>
        <dbReference type="Proteomes" id="UP000054630"/>
    </source>
</evidence>
<keyword evidence="2" id="KW-1185">Reference proteome</keyword>
<feature type="non-terminal residue" evidence="1">
    <location>
        <position position="1"/>
    </location>
</feature>
<gene>
    <name evidence="1" type="ORF">T07_6757</name>
</gene>
<dbReference type="Proteomes" id="UP000054630">
    <property type="component" value="Unassembled WGS sequence"/>
</dbReference>
<organism evidence="1 2">
    <name type="scientific">Trichinella nelsoni</name>
    <dbReference type="NCBI Taxonomy" id="6336"/>
    <lineage>
        <taxon>Eukaryota</taxon>
        <taxon>Metazoa</taxon>
        <taxon>Ecdysozoa</taxon>
        <taxon>Nematoda</taxon>
        <taxon>Enoplea</taxon>
        <taxon>Dorylaimia</taxon>
        <taxon>Trichinellida</taxon>
        <taxon>Trichinellidae</taxon>
        <taxon>Trichinella</taxon>
    </lineage>
</organism>
<protein>
    <submittedName>
        <fullName evidence="1">Uncharacterized protein</fullName>
    </submittedName>
</protein>
<sequence>LRLTGPYEAVDLVSLTSRKIMQRLISGRALQLITESDPLTLSMSTCEDMWE</sequence>
<dbReference type="EMBL" id="JYDL01002585">
    <property type="protein sequence ID" value="KRX11311.1"/>
    <property type="molecule type" value="Genomic_DNA"/>
</dbReference>
<accession>A0A0V0R9Y0</accession>
<proteinExistence type="predicted"/>